<organism evidence="2 3">
    <name type="scientific">Brevifollis gellanilyticus</name>
    <dbReference type="NCBI Taxonomy" id="748831"/>
    <lineage>
        <taxon>Bacteria</taxon>
        <taxon>Pseudomonadati</taxon>
        <taxon>Verrucomicrobiota</taxon>
        <taxon>Verrucomicrobiia</taxon>
        <taxon>Verrucomicrobiales</taxon>
        <taxon>Verrucomicrobiaceae</taxon>
    </lineage>
</organism>
<keyword evidence="1" id="KW-1133">Transmembrane helix</keyword>
<feature type="transmembrane region" description="Helical" evidence="1">
    <location>
        <begin position="61"/>
        <end position="79"/>
    </location>
</feature>
<dbReference type="Proteomes" id="UP000321577">
    <property type="component" value="Unassembled WGS sequence"/>
</dbReference>
<name>A0A512M298_9BACT</name>
<sequence>MIVGLEVMQECQFRDGPLRGTFLDPYRMSKADEDEVLKVLCKIAILAFASLWLVSRHLHGWHTWLWLLILLLELFSLAVPR</sequence>
<comment type="caution">
    <text evidence="2">The sequence shown here is derived from an EMBL/GenBank/DDBJ whole genome shotgun (WGS) entry which is preliminary data.</text>
</comment>
<keyword evidence="1" id="KW-0812">Transmembrane</keyword>
<protein>
    <submittedName>
        <fullName evidence="2">Uncharacterized protein</fullName>
    </submittedName>
</protein>
<feature type="transmembrane region" description="Helical" evidence="1">
    <location>
        <begin position="36"/>
        <end position="55"/>
    </location>
</feature>
<keyword evidence="3" id="KW-1185">Reference proteome</keyword>
<evidence type="ECO:0000313" key="2">
    <source>
        <dbReference type="EMBL" id="GEP40863.1"/>
    </source>
</evidence>
<evidence type="ECO:0000256" key="1">
    <source>
        <dbReference type="SAM" id="Phobius"/>
    </source>
</evidence>
<dbReference type="AlphaFoldDB" id="A0A512M298"/>
<keyword evidence="1" id="KW-0472">Membrane</keyword>
<reference evidence="2 3" key="1">
    <citation type="submission" date="2019-07" db="EMBL/GenBank/DDBJ databases">
        <title>Whole genome shotgun sequence of Brevifollis gellanilyticus NBRC 108608.</title>
        <authorList>
            <person name="Hosoyama A."/>
            <person name="Uohara A."/>
            <person name="Ohji S."/>
            <person name="Ichikawa N."/>
        </authorList>
    </citation>
    <scope>NUCLEOTIDE SEQUENCE [LARGE SCALE GENOMIC DNA]</scope>
    <source>
        <strain evidence="2 3">NBRC 108608</strain>
    </source>
</reference>
<proteinExistence type="predicted"/>
<dbReference type="EMBL" id="BKAG01000001">
    <property type="protein sequence ID" value="GEP40863.1"/>
    <property type="molecule type" value="Genomic_DNA"/>
</dbReference>
<gene>
    <name evidence="2" type="ORF">BGE01nite_01540</name>
</gene>
<evidence type="ECO:0000313" key="3">
    <source>
        <dbReference type="Proteomes" id="UP000321577"/>
    </source>
</evidence>
<accession>A0A512M298</accession>